<dbReference type="PROSITE" id="PS51741">
    <property type="entry name" value="F_BAR"/>
    <property type="match status" value="1"/>
</dbReference>
<dbReference type="Gene3D" id="3.30.60.20">
    <property type="match status" value="1"/>
</dbReference>
<name>A0A914ZT63_PARUN</name>
<feature type="coiled-coil region" evidence="7">
    <location>
        <begin position="362"/>
        <end position="406"/>
    </location>
</feature>
<evidence type="ECO:0000256" key="6">
    <source>
        <dbReference type="PROSITE-ProRule" id="PRU01077"/>
    </source>
</evidence>
<dbReference type="SUPFAM" id="SSF57889">
    <property type="entry name" value="Cysteine-rich domain"/>
    <property type="match status" value="1"/>
</dbReference>
<dbReference type="WBParaSite" id="PgB14X_g023_t05">
    <property type="protein sequence ID" value="PgB14X_g023_t05"/>
    <property type="gene ID" value="PgB14X_g023"/>
</dbReference>
<dbReference type="PROSITE" id="PS50238">
    <property type="entry name" value="RHOGAP"/>
    <property type="match status" value="1"/>
</dbReference>
<dbReference type="PANTHER" id="PTHR15228">
    <property type="entry name" value="SPERMATHECAL PHYSIOLOGY VARIANT"/>
    <property type="match status" value="1"/>
</dbReference>
<dbReference type="Gene3D" id="1.10.555.10">
    <property type="entry name" value="Rho GTPase activation protein"/>
    <property type="match status" value="1"/>
</dbReference>
<organism evidence="12 14">
    <name type="scientific">Parascaris univalens</name>
    <name type="common">Nematode worm</name>
    <dbReference type="NCBI Taxonomy" id="6257"/>
    <lineage>
        <taxon>Eukaryota</taxon>
        <taxon>Metazoa</taxon>
        <taxon>Ecdysozoa</taxon>
        <taxon>Nematoda</taxon>
        <taxon>Chromadorea</taxon>
        <taxon>Rhabditida</taxon>
        <taxon>Spirurina</taxon>
        <taxon>Ascaridomorpha</taxon>
        <taxon>Ascaridoidea</taxon>
        <taxon>Ascarididae</taxon>
        <taxon>Parascaris</taxon>
    </lineage>
</organism>
<feature type="region of interest" description="Disordered" evidence="8">
    <location>
        <begin position="1"/>
        <end position="23"/>
    </location>
</feature>
<dbReference type="SUPFAM" id="SSF103657">
    <property type="entry name" value="BAR/IMD domain-like"/>
    <property type="match status" value="1"/>
</dbReference>
<dbReference type="InterPro" id="IPR046349">
    <property type="entry name" value="C1-like_sf"/>
</dbReference>
<feature type="compositionally biased region" description="Basic and acidic residues" evidence="8">
    <location>
        <begin position="515"/>
        <end position="524"/>
    </location>
</feature>
<evidence type="ECO:0000256" key="3">
    <source>
        <dbReference type="ARBA" id="ARBA00022771"/>
    </source>
</evidence>
<protein>
    <submittedName>
        <fullName evidence="13 14">Rho GTPase-activating protein 29</fullName>
    </submittedName>
</protein>
<evidence type="ECO:0000256" key="2">
    <source>
        <dbReference type="ARBA" id="ARBA00022723"/>
    </source>
</evidence>
<dbReference type="Pfam" id="PF00620">
    <property type="entry name" value="RhoGAP"/>
    <property type="match status" value="1"/>
</dbReference>
<keyword evidence="1" id="KW-0343">GTPase activation</keyword>
<dbReference type="SMART" id="SM00109">
    <property type="entry name" value="C1"/>
    <property type="match status" value="1"/>
</dbReference>
<feature type="domain" description="Rho-GAP" evidence="10">
    <location>
        <begin position="613"/>
        <end position="810"/>
    </location>
</feature>
<feature type="domain" description="F-BAR" evidence="11">
    <location>
        <begin position="199"/>
        <end position="466"/>
    </location>
</feature>
<evidence type="ECO:0000256" key="8">
    <source>
        <dbReference type="SAM" id="MobiDB-lite"/>
    </source>
</evidence>
<dbReference type="GO" id="GO:0051056">
    <property type="term" value="P:regulation of small GTPase mediated signal transduction"/>
    <property type="evidence" value="ECO:0007669"/>
    <property type="project" value="UniProtKB-ARBA"/>
</dbReference>
<dbReference type="CDD" id="cd20816">
    <property type="entry name" value="C1_GMIP-like"/>
    <property type="match status" value="1"/>
</dbReference>
<dbReference type="InterPro" id="IPR000198">
    <property type="entry name" value="RhoGAP_dom"/>
</dbReference>
<proteinExistence type="predicted"/>
<evidence type="ECO:0000313" key="14">
    <source>
        <dbReference type="WBParaSite" id="PgB14X_g023_t05"/>
    </source>
</evidence>
<dbReference type="InterPro" id="IPR054713">
    <property type="entry name" value="GMIP/FCHO2-like_FCH"/>
</dbReference>
<dbReference type="WBParaSite" id="PgB14X_g023_t01">
    <property type="protein sequence ID" value="PgB14X_g023_t01"/>
    <property type="gene ID" value="PgB14X_g023"/>
</dbReference>
<evidence type="ECO:0000313" key="12">
    <source>
        <dbReference type="Proteomes" id="UP000887569"/>
    </source>
</evidence>
<keyword evidence="2" id="KW-0479">Metal-binding</keyword>
<dbReference type="Pfam" id="PF22699">
    <property type="entry name" value="GMIP-like_FCH"/>
    <property type="match status" value="1"/>
</dbReference>
<reference evidence="13 14" key="1">
    <citation type="submission" date="2022-11" db="UniProtKB">
        <authorList>
            <consortium name="WormBaseParasite"/>
        </authorList>
    </citation>
    <scope>IDENTIFICATION</scope>
</reference>
<evidence type="ECO:0000256" key="4">
    <source>
        <dbReference type="ARBA" id="ARBA00022833"/>
    </source>
</evidence>
<dbReference type="GO" id="GO:0007165">
    <property type="term" value="P:signal transduction"/>
    <property type="evidence" value="ECO:0007669"/>
    <property type="project" value="InterPro"/>
</dbReference>
<evidence type="ECO:0000259" key="10">
    <source>
        <dbReference type="PROSITE" id="PS50238"/>
    </source>
</evidence>
<evidence type="ECO:0000259" key="9">
    <source>
        <dbReference type="PROSITE" id="PS50081"/>
    </source>
</evidence>
<dbReference type="GO" id="GO:0005096">
    <property type="term" value="F:GTPase activator activity"/>
    <property type="evidence" value="ECO:0007669"/>
    <property type="project" value="UniProtKB-KW"/>
</dbReference>
<dbReference type="InterPro" id="IPR008936">
    <property type="entry name" value="Rho_GTPase_activation_prot"/>
</dbReference>
<dbReference type="InterPro" id="IPR057028">
    <property type="entry name" value="RHG29_45_N"/>
</dbReference>
<evidence type="ECO:0000256" key="7">
    <source>
        <dbReference type="SAM" id="Coils"/>
    </source>
</evidence>
<dbReference type="PROSITE" id="PS50081">
    <property type="entry name" value="ZF_DAG_PE_2"/>
    <property type="match status" value="1"/>
</dbReference>
<dbReference type="InterPro" id="IPR001060">
    <property type="entry name" value="FCH_dom"/>
</dbReference>
<keyword evidence="3" id="KW-0863">Zinc-finger</keyword>
<keyword evidence="5 6" id="KW-0175">Coiled coil</keyword>
<dbReference type="SMART" id="SM00324">
    <property type="entry name" value="RhoGAP"/>
    <property type="match status" value="1"/>
</dbReference>
<dbReference type="PANTHER" id="PTHR15228:SF25">
    <property type="entry name" value="F-BAR DOMAIN-CONTAINING PROTEIN"/>
    <property type="match status" value="1"/>
</dbReference>
<evidence type="ECO:0000256" key="5">
    <source>
        <dbReference type="ARBA" id="ARBA00023054"/>
    </source>
</evidence>
<evidence type="ECO:0000259" key="11">
    <source>
        <dbReference type="PROSITE" id="PS51741"/>
    </source>
</evidence>
<dbReference type="SMART" id="SM00055">
    <property type="entry name" value="FCH"/>
    <property type="match status" value="1"/>
</dbReference>
<feature type="region of interest" description="Disordered" evidence="8">
    <location>
        <begin position="515"/>
        <end position="551"/>
    </location>
</feature>
<dbReference type="Pfam" id="PF00130">
    <property type="entry name" value="C1_1"/>
    <property type="match status" value="1"/>
</dbReference>
<feature type="region of interest" description="Disordered" evidence="8">
    <location>
        <begin position="866"/>
        <end position="893"/>
    </location>
</feature>
<dbReference type="InterPro" id="IPR051025">
    <property type="entry name" value="RhoGAP"/>
</dbReference>
<accession>A0A914ZT63</accession>
<dbReference type="AlphaFoldDB" id="A0A914ZT63"/>
<feature type="domain" description="Phorbol-ester/DAG-type" evidence="9">
    <location>
        <begin position="549"/>
        <end position="594"/>
    </location>
</feature>
<dbReference type="InterPro" id="IPR031160">
    <property type="entry name" value="F_BAR_dom"/>
</dbReference>
<dbReference type="Proteomes" id="UP000887569">
    <property type="component" value="Unplaced"/>
</dbReference>
<dbReference type="Gene3D" id="1.20.1270.60">
    <property type="entry name" value="Arfaptin homology (AH) domain/BAR domain"/>
    <property type="match status" value="1"/>
</dbReference>
<dbReference type="SUPFAM" id="SSF48350">
    <property type="entry name" value="GTPase activation domain, GAP"/>
    <property type="match status" value="1"/>
</dbReference>
<keyword evidence="4" id="KW-0862">Zinc</keyword>
<dbReference type="Pfam" id="PF24235">
    <property type="entry name" value="RHG29_45_N"/>
    <property type="match status" value="1"/>
</dbReference>
<sequence>MKRFDNRRSRVRGPASVMSSSSLCSNHDLNCDSDQDQFLNDDLVADIERFAAYAERLRRSLDSSTSVPDGESMCVSVHSALSMVSQSVRDLLVRYPIFKTSQVLLPASQLVHSVKELNFDNSNVDASRTLSCLEKLEAAVGNTLKQSLRRPNTITPKFSTATLGRKTRNSIDGVKNGRVLTRRHSTYQPKGRVSDFDIDEMDRMVADRADGIDIAFDRGKAWSKYCKELLNFVSRRVQLELDHAKKVHSLANQSKLAINEHFLPLRDVFESSFDNDVAFCEQTYDAVKHIQDRFIKSLEMRRDDHERQRRALKSEWMRVTKQVKDTQQELLRARSLLGTRDDGYRRAQESFIRTESTGPAVGAEVVRRRKELERRRKNEEEAFTKREEAQSQVEKLEGELERREQFMEDTKVRIVGQLRELVYRCDQTTKACSTHYFQALANLWVSLPGKYHEFADATRTYTPGAEYMSFLQNLPHRTVSSGSLFRAENEEGLSSANNTASSSSVSSQRRNAIDVLDHEMLPERKPKKSSARLLEQSTLEGTHTEAAKSHRLQRIRQPTKCAHCEALSILSTVQCTQCSMVWHKSCLTRVSVFCGQSSKALSDCARRMSIFGVPLKGHLDGQHRKVPLILEKCVDELQRRGLKVKGIYRTCGVKSKIEHICEEFERSPSCVDVDLSVFHPMNIASVVKLYLRKLPEPLLTQELYNEWISLAGKNIKGEGLCVVEQIRNLLQKLPLQNFDTLRFLLLHLNRVTWFEVDNLMTASNLGAVISPSMIWVHPATPSCSSSSFLSDAHLMSKAVELLIKNAFEVFDVDRAEDWRIFFQNYPDIEEPATVDPEIEAHIGEGEGLEEDDLLDDDADVVCTPFMPQPPTPDLLKNTSRGKNESYSTSDDIDLDSSLGSMGAVSGSISKHYSLKPTLSSPDQRVLLKPRMEKKRSYTTSILVSPRVDRKPVLPQKQQSIDDANSPSICSDDVTIDVAKGQFLLADNNIGSQREVRLCRKMSHGSRELLERSLATRRREQKDSGTADADKLCLQSVGVLFSGTDVSYV</sequence>
<dbReference type="GO" id="GO:0008270">
    <property type="term" value="F:zinc ion binding"/>
    <property type="evidence" value="ECO:0007669"/>
    <property type="project" value="UniProtKB-KW"/>
</dbReference>
<keyword evidence="12" id="KW-1185">Reference proteome</keyword>
<dbReference type="InterPro" id="IPR027267">
    <property type="entry name" value="AH/BAR_dom_sf"/>
</dbReference>
<evidence type="ECO:0000256" key="1">
    <source>
        <dbReference type="ARBA" id="ARBA00022468"/>
    </source>
</evidence>
<evidence type="ECO:0000313" key="13">
    <source>
        <dbReference type="WBParaSite" id="PgB14X_g023_t01"/>
    </source>
</evidence>
<dbReference type="InterPro" id="IPR002219">
    <property type="entry name" value="PKC_DAG/PE"/>
</dbReference>